<comment type="caution">
    <text evidence="8">The sequence shown here is derived from an EMBL/GenBank/DDBJ whole genome shotgun (WGS) entry which is preliminary data.</text>
</comment>
<dbReference type="InterPro" id="IPR033985">
    <property type="entry name" value="SusD-like_N"/>
</dbReference>
<dbReference type="Pfam" id="PF14322">
    <property type="entry name" value="SusD-like_3"/>
    <property type="match status" value="1"/>
</dbReference>
<gene>
    <name evidence="8" type="ORF">L3X37_08760</name>
</gene>
<dbReference type="PROSITE" id="PS51257">
    <property type="entry name" value="PROKAR_LIPOPROTEIN"/>
    <property type="match status" value="1"/>
</dbReference>
<dbReference type="SUPFAM" id="SSF48452">
    <property type="entry name" value="TPR-like"/>
    <property type="match status" value="1"/>
</dbReference>
<evidence type="ECO:0000256" key="3">
    <source>
        <dbReference type="ARBA" id="ARBA00022729"/>
    </source>
</evidence>
<evidence type="ECO:0000259" key="7">
    <source>
        <dbReference type="Pfam" id="PF14322"/>
    </source>
</evidence>
<dbReference type="AlphaFoldDB" id="A0AAE3EQS5"/>
<evidence type="ECO:0000256" key="5">
    <source>
        <dbReference type="ARBA" id="ARBA00023237"/>
    </source>
</evidence>
<dbReference type="GO" id="GO:0009279">
    <property type="term" value="C:cell outer membrane"/>
    <property type="evidence" value="ECO:0007669"/>
    <property type="project" value="UniProtKB-SubCell"/>
</dbReference>
<comment type="similarity">
    <text evidence="2">Belongs to the SusD family.</text>
</comment>
<evidence type="ECO:0000313" key="8">
    <source>
        <dbReference type="EMBL" id="MCF7568454.1"/>
    </source>
</evidence>
<evidence type="ECO:0000313" key="9">
    <source>
        <dbReference type="Proteomes" id="UP001199795"/>
    </source>
</evidence>
<comment type="subcellular location">
    <subcellularLocation>
        <location evidence="1">Cell outer membrane</location>
    </subcellularLocation>
</comment>
<accession>A0AAE3EQS5</accession>
<keyword evidence="9" id="KW-1185">Reference proteome</keyword>
<keyword evidence="4" id="KW-0472">Membrane</keyword>
<keyword evidence="3" id="KW-0732">Signal</keyword>
<dbReference type="Proteomes" id="UP001199795">
    <property type="component" value="Unassembled WGS sequence"/>
</dbReference>
<evidence type="ECO:0000256" key="2">
    <source>
        <dbReference type="ARBA" id="ARBA00006275"/>
    </source>
</evidence>
<evidence type="ECO:0000256" key="1">
    <source>
        <dbReference type="ARBA" id="ARBA00004442"/>
    </source>
</evidence>
<protein>
    <submittedName>
        <fullName evidence="8">RagB/SusD family nutrient uptake outer membrane protein</fullName>
    </submittedName>
</protein>
<proteinExistence type="inferred from homology"/>
<dbReference type="InterPro" id="IPR011990">
    <property type="entry name" value="TPR-like_helical_dom_sf"/>
</dbReference>
<evidence type="ECO:0000256" key="4">
    <source>
        <dbReference type="ARBA" id="ARBA00023136"/>
    </source>
</evidence>
<dbReference type="EMBL" id="JAKKDU010000009">
    <property type="protein sequence ID" value="MCF7568454.1"/>
    <property type="molecule type" value="Genomic_DNA"/>
</dbReference>
<sequence>MKKIFILYTLLAIGVISCNDDFLDVAPGDKLTDVSFWKTEKEAFDALTAAYATFAERGSVWSTMNTYLFAAGTMTDDATGTYNGFQNGSIGATDSNVGNIYKELYTSIRICNVFLANIDRPEMDENLRARFIAEARFIRAYHYSILRNNWGGVPLVTTPLGTDELGVPRSTAAEITAFISSELTEAAEDLPTSYGASDLGRATKGAALTLKARTLLYAGNYPEAATAAQDVMALGYDLFQDGTGEGYLNLHQKPNEDNVEVIFSVRYNNPDTFHYYLARVYANNHVIAGNETGAVKIAQSFVDAFETTDGKAINDATSIFDPNNEFNNRDPRLNMAVFKKGDMLSGSPLTGPSVDAASNTGYYARKLIQDAGYTGWGRYDRDIILMRYAEVLLIFAEANIESGSINQSVLDAINDVRARAYNTTRTGVGNYPAITTTSQSELREIVRRERRVELGMEHGDFRLNDIRRWKIAETVLNGEMKGAKDAAGDYRFIRDLSFDASKHYLWPIPQHEIDLVGPDILDQNPGY</sequence>
<feature type="domain" description="RagB/SusD" evidence="6">
    <location>
        <begin position="260"/>
        <end position="527"/>
    </location>
</feature>
<organism evidence="8 9">
    <name type="scientific">Wocania arenilitoris</name>
    <dbReference type="NCBI Taxonomy" id="2044858"/>
    <lineage>
        <taxon>Bacteria</taxon>
        <taxon>Pseudomonadati</taxon>
        <taxon>Bacteroidota</taxon>
        <taxon>Flavobacteriia</taxon>
        <taxon>Flavobacteriales</taxon>
        <taxon>Flavobacteriaceae</taxon>
        <taxon>Wocania</taxon>
    </lineage>
</organism>
<dbReference type="Gene3D" id="1.25.40.390">
    <property type="match status" value="1"/>
</dbReference>
<name>A0AAE3EQS5_9FLAO</name>
<keyword evidence="5" id="KW-0998">Cell outer membrane</keyword>
<reference evidence="8" key="1">
    <citation type="submission" date="2022-01" db="EMBL/GenBank/DDBJ databases">
        <title>Draft genome sequence of Sabulilitoribacter arenilitoris KCTC 52401.</title>
        <authorList>
            <person name="Oh J.-S."/>
        </authorList>
    </citation>
    <scope>NUCLEOTIDE SEQUENCE</scope>
    <source>
        <strain evidence="8">HMF6543</strain>
    </source>
</reference>
<dbReference type="RefSeq" id="WP_237239798.1">
    <property type="nucleotide sequence ID" value="NZ_JAKKDU010000009.1"/>
</dbReference>
<dbReference type="Pfam" id="PF07980">
    <property type="entry name" value="SusD_RagB"/>
    <property type="match status" value="1"/>
</dbReference>
<dbReference type="InterPro" id="IPR012944">
    <property type="entry name" value="SusD_RagB_dom"/>
</dbReference>
<feature type="domain" description="SusD-like N-terminal" evidence="7">
    <location>
        <begin position="21"/>
        <end position="214"/>
    </location>
</feature>
<evidence type="ECO:0000259" key="6">
    <source>
        <dbReference type="Pfam" id="PF07980"/>
    </source>
</evidence>